<evidence type="ECO:0000259" key="1">
    <source>
        <dbReference type="SMART" id="SM00954"/>
    </source>
</evidence>
<dbReference type="Pfam" id="PF04607">
    <property type="entry name" value="RelA_SpoT"/>
    <property type="match status" value="1"/>
</dbReference>
<dbReference type="EMBL" id="UGRS01000002">
    <property type="protein sequence ID" value="SUA44483.1"/>
    <property type="molecule type" value="Genomic_DNA"/>
</dbReference>
<dbReference type="RefSeq" id="WP_147278357.1">
    <property type="nucleotide sequence ID" value="NZ_UGRS01000002.1"/>
</dbReference>
<name>A0A378WVY4_9NEIS</name>
<sequence>MSSLDFEMEKDRFRKFYDDNLDVHRERVEIVIQLLKAILDNKFSKKVTVLGRLKDREESIQKFSRKYQSDLESKKQPYQIKDHITDLYGLRVICSYEDEVNEISEILSKEFHVIEVTNKVKQIESQSNLFGYKGIHLDIGLDESRLSMVEYSRCNGQRFEIQIRTITQDAWSTIDHLINYKKDIPLDLKRRVMTLAALFELADHEFLSIRDKTDEHLKSVKELLNCSKSEVVNLQLDALILQAFFEKEYPEYQGFNSYKVEGFLKEIKELSGEQVITIQKLNEILIQHKDTLKKYETYLAENKGVESLNPFTELRHFLYLSDKSNFSKILHDFQRDNFDGWLREQ</sequence>
<evidence type="ECO:0000313" key="3">
    <source>
        <dbReference type="Proteomes" id="UP000254055"/>
    </source>
</evidence>
<accession>A0A378WVY4</accession>
<keyword evidence="2" id="KW-0808">Transferase</keyword>
<dbReference type="Gene3D" id="1.10.287.860">
    <property type="entry name" value="Nucleotidyltransferase"/>
    <property type="match status" value="1"/>
</dbReference>
<dbReference type="OrthoDB" id="9789634at2"/>
<keyword evidence="2" id="KW-0418">Kinase</keyword>
<dbReference type="CDD" id="cd05399">
    <property type="entry name" value="NT_Rel-Spo_like"/>
    <property type="match status" value="1"/>
</dbReference>
<protein>
    <submittedName>
        <fullName evidence="2">GTP pyrophosphokinase ywaC</fullName>
        <ecNumber evidence="2">2.7.6.5</ecNumber>
    </submittedName>
</protein>
<dbReference type="Proteomes" id="UP000254055">
    <property type="component" value="Unassembled WGS sequence"/>
</dbReference>
<dbReference type="GO" id="GO:0016301">
    <property type="term" value="F:kinase activity"/>
    <property type="evidence" value="ECO:0007669"/>
    <property type="project" value="UniProtKB-KW"/>
</dbReference>
<dbReference type="EC" id="2.7.6.5" evidence="2"/>
<dbReference type="PANTHER" id="PTHR41773:SF1">
    <property type="entry name" value="RELA_SPOT DOMAIN-CONTAINING PROTEIN"/>
    <property type="match status" value="1"/>
</dbReference>
<gene>
    <name evidence="2" type="primary">ywaC</name>
    <name evidence="2" type="ORF">NCTC12229_01980</name>
</gene>
<dbReference type="AlphaFoldDB" id="A0A378WVY4"/>
<dbReference type="PANTHER" id="PTHR41773">
    <property type="entry name" value="GTP PYROPHOSPHATASE-RELATED"/>
    <property type="match status" value="1"/>
</dbReference>
<organism evidence="2 3">
    <name type="scientific">Neisseria zoodegmatis</name>
    <dbReference type="NCBI Taxonomy" id="326523"/>
    <lineage>
        <taxon>Bacteria</taxon>
        <taxon>Pseudomonadati</taxon>
        <taxon>Pseudomonadota</taxon>
        <taxon>Betaproteobacteria</taxon>
        <taxon>Neisseriales</taxon>
        <taxon>Neisseriaceae</taxon>
        <taxon>Neisseria</taxon>
    </lineage>
</organism>
<dbReference type="GO" id="GO:0015969">
    <property type="term" value="P:guanosine tetraphosphate metabolic process"/>
    <property type="evidence" value="ECO:0007669"/>
    <property type="project" value="InterPro"/>
</dbReference>
<feature type="domain" description="RelA/SpoT" evidence="1">
    <location>
        <begin position="51"/>
        <end position="186"/>
    </location>
</feature>
<dbReference type="InterPro" id="IPR043519">
    <property type="entry name" value="NT_sf"/>
</dbReference>
<dbReference type="SUPFAM" id="SSF81301">
    <property type="entry name" value="Nucleotidyltransferase"/>
    <property type="match status" value="1"/>
</dbReference>
<dbReference type="Gene3D" id="3.30.460.10">
    <property type="entry name" value="Beta Polymerase, domain 2"/>
    <property type="match status" value="1"/>
</dbReference>
<reference evidence="2 3" key="1">
    <citation type="submission" date="2018-06" db="EMBL/GenBank/DDBJ databases">
        <authorList>
            <consortium name="Pathogen Informatics"/>
            <person name="Doyle S."/>
        </authorList>
    </citation>
    <scope>NUCLEOTIDE SEQUENCE [LARGE SCALE GENOMIC DNA]</scope>
    <source>
        <strain evidence="2 3">NCTC12229</strain>
    </source>
</reference>
<dbReference type="InterPro" id="IPR007685">
    <property type="entry name" value="RelA_SpoT"/>
</dbReference>
<dbReference type="SMART" id="SM00954">
    <property type="entry name" value="RelA_SpoT"/>
    <property type="match status" value="1"/>
</dbReference>
<evidence type="ECO:0000313" key="2">
    <source>
        <dbReference type="EMBL" id="SUA44483.1"/>
    </source>
</evidence>
<dbReference type="GO" id="GO:0008728">
    <property type="term" value="F:GTP diphosphokinase activity"/>
    <property type="evidence" value="ECO:0007669"/>
    <property type="project" value="UniProtKB-EC"/>
</dbReference>
<proteinExistence type="predicted"/>